<evidence type="ECO:0000256" key="3">
    <source>
        <dbReference type="ARBA" id="ARBA00022490"/>
    </source>
</evidence>
<proteinExistence type="predicted"/>
<feature type="region of interest" description="Disordered" evidence="6">
    <location>
        <begin position="1"/>
        <end position="49"/>
    </location>
</feature>
<evidence type="ECO:0000256" key="4">
    <source>
        <dbReference type="ARBA" id="ARBA00023069"/>
    </source>
</evidence>
<keyword evidence="3" id="KW-0963">Cytoplasm</keyword>
<keyword evidence="5" id="KW-0966">Cell projection</keyword>
<comment type="subcellular location">
    <subcellularLocation>
        <location evidence="1">Cell projection</location>
        <location evidence="1">Cilium</location>
    </subcellularLocation>
    <subcellularLocation>
        <location evidence="2">Cytoplasm</location>
    </subcellularLocation>
</comment>
<evidence type="ECO:0000313" key="8">
    <source>
        <dbReference type="EMBL" id="GBG24946.1"/>
    </source>
</evidence>
<evidence type="ECO:0000313" key="9">
    <source>
        <dbReference type="Proteomes" id="UP000241890"/>
    </source>
</evidence>
<gene>
    <name evidence="8" type="ORF">FCC1311_011632</name>
</gene>
<name>A0A2R5G1P6_9STRA</name>
<feature type="compositionally biased region" description="Basic and acidic residues" evidence="6">
    <location>
        <begin position="1"/>
        <end position="29"/>
    </location>
</feature>
<dbReference type="AlphaFoldDB" id="A0A2R5G1P6"/>
<dbReference type="GO" id="GO:0005737">
    <property type="term" value="C:cytoplasm"/>
    <property type="evidence" value="ECO:0007669"/>
    <property type="project" value="UniProtKB-SubCell"/>
</dbReference>
<evidence type="ECO:0000256" key="6">
    <source>
        <dbReference type="SAM" id="MobiDB-lite"/>
    </source>
</evidence>
<protein>
    <submittedName>
        <fullName evidence="8">Cilia-and flagella-associated protein 36</fullName>
    </submittedName>
</protein>
<reference evidence="8 9" key="1">
    <citation type="submission" date="2017-12" db="EMBL/GenBank/DDBJ databases">
        <title>Sequencing, de novo assembly and annotation of complete genome of a new Thraustochytrid species, strain FCC1311.</title>
        <authorList>
            <person name="Sedici K."/>
            <person name="Godart F."/>
            <person name="Aiese Cigliano R."/>
            <person name="Sanseverino W."/>
            <person name="Barakat M."/>
            <person name="Ortet P."/>
            <person name="Marechal E."/>
            <person name="Cagnac O."/>
            <person name="Amato A."/>
        </authorList>
    </citation>
    <scope>NUCLEOTIDE SEQUENCE [LARGE SCALE GENOMIC DNA]</scope>
</reference>
<dbReference type="InterPro" id="IPR042541">
    <property type="entry name" value="BART_sf"/>
</dbReference>
<dbReference type="GO" id="GO:0005929">
    <property type="term" value="C:cilium"/>
    <property type="evidence" value="ECO:0007669"/>
    <property type="project" value="UniProtKB-SubCell"/>
</dbReference>
<keyword evidence="8" id="KW-0282">Flagellum</keyword>
<accession>A0A2R5G1P6</accession>
<evidence type="ECO:0000256" key="2">
    <source>
        <dbReference type="ARBA" id="ARBA00004496"/>
    </source>
</evidence>
<sequence length="177" mass="20577">MPRESKFADEEAGESKFEKESAGEGKEIEPSPSSSKARKVESKSGDDETDALMKRASRYCFSTRFISVFEKFIRKNAYLFFDTVDSGDDEHKLEYHDLFKEYLVLYESTMENWLKEEGISLKEFNEALHEAKERGRGGDAYFISLLVASGECKFPWQQKCAVKNARYEIQFPFQRRI</sequence>
<evidence type="ECO:0000259" key="7">
    <source>
        <dbReference type="Pfam" id="PF11527"/>
    </source>
</evidence>
<dbReference type="InParanoid" id="A0A2R5G1P6"/>
<dbReference type="Proteomes" id="UP000241890">
    <property type="component" value="Unassembled WGS sequence"/>
</dbReference>
<dbReference type="OrthoDB" id="302784at2759"/>
<feature type="domain" description="BART" evidence="7">
    <location>
        <begin position="49"/>
        <end position="136"/>
    </location>
</feature>
<keyword evidence="9" id="KW-1185">Reference proteome</keyword>
<dbReference type="Pfam" id="PF11527">
    <property type="entry name" value="ARL2_Bind_BART"/>
    <property type="match status" value="1"/>
</dbReference>
<dbReference type="EMBL" id="BEYU01000009">
    <property type="protein sequence ID" value="GBG24946.1"/>
    <property type="molecule type" value="Genomic_DNA"/>
</dbReference>
<organism evidence="8 9">
    <name type="scientific">Hondaea fermentalgiana</name>
    <dbReference type="NCBI Taxonomy" id="2315210"/>
    <lineage>
        <taxon>Eukaryota</taxon>
        <taxon>Sar</taxon>
        <taxon>Stramenopiles</taxon>
        <taxon>Bigyra</taxon>
        <taxon>Labyrinthulomycetes</taxon>
        <taxon>Thraustochytrida</taxon>
        <taxon>Thraustochytriidae</taxon>
        <taxon>Hondaea</taxon>
    </lineage>
</organism>
<comment type="caution">
    <text evidence="8">The sequence shown here is derived from an EMBL/GenBank/DDBJ whole genome shotgun (WGS) entry which is preliminary data.</text>
</comment>
<dbReference type="InterPro" id="IPR023379">
    <property type="entry name" value="BART_dom"/>
</dbReference>
<evidence type="ECO:0000256" key="5">
    <source>
        <dbReference type="ARBA" id="ARBA00023273"/>
    </source>
</evidence>
<dbReference type="Gene3D" id="1.20.1520.10">
    <property type="entry name" value="ADP-ribosylation factor-like 2-binding protein, domain"/>
    <property type="match status" value="1"/>
</dbReference>
<evidence type="ECO:0000256" key="1">
    <source>
        <dbReference type="ARBA" id="ARBA00004138"/>
    </source>
</evidence>
<keyword evidence="4" id="KW-0969">Cilium</keyword>